<proteinExistence type="predicted"/>
<gene>
    <name evidence="1" type="ORF">G2W53_014892</name>
</gene>
<sequence>MDIEKVKWMFALRASDSGIVSGPSKDTWYTTQK</sequence>
<keyword evidence="2" id="KW-1185">Reference proteome</keyword>
<dbReference type="Proteomes" id="UP000634136">
    <property type="component" value="Unassembled WGS sequence"/>
</dbReference>
<protein>
    <submittedName>
        <fullName evidence="1">Uncharacterized protein</fullName>
    </submittedName>
</protein>
<evidence type="ECO:0000313" key="1">
    <source>
        <dbReference type="EMBL" id="KAF7832559.1"/>
    </source>
</evidence>
<evidence type="ECO:0000313" key="2">
    <source>
        <dbReference type="Proteomes" id="UP000634136"/>
    </source>
</evidence>
<reference evidence="1" key="1">
    <citation type="submission" date="2020-09" db="EMBL/GenBank/DDBJ databases">
        <title>Genome-Enabled Discovery of Anthraquinone Biosynthesis in Senna tora.</title>
        <authorList>
            <person name="Kang S.-H."/>
            <person name="Pandey R.P."/>
            <person name="Lee C.-M."/>
            <person name="Sim J.-S."/>
            <person name="Jeong J.-T."/>
            <person name="Choi B.-S."/>
            <person name="Jung M."/>
            <person name="Ginzburg D."/>
            <person name="Zhao K."/>
            <person name="Won S.Y."/>
            <person name="Oh T.-J."/>
            <person name="Yu Y."/>
            <person name="Kim N.-H."/>
            <person name="Lee O.R."/>
            <person name="Lee T.-H."/>
            <person name="Bashyal P."/>
            <person name="Kim T.-S."/>
            <person name="Lee W.-H."/>
            <person name="Kawkins C."/>
            <person name="Kim C.-K."/>
            <person name="Kim J.S."/>
            <person name="Ahn B.O."/>
            <person name="Rhee S.Y."/>
            <person name="Sohng J.K."/>
        </authorList>
    </citation>
    <scope>NUCLEOTIDE SEQUENCE</scope>
    <source>
        <tissue evidence="1">Leaf</tissue>
    </source>
</reference>
<dbReference type="EMBL" id="JAAIUW010000005">
    <property type="protein sequence ID" value="KAF7832559.1"/>
    <property type="molecule type" value="Genomic_DNA"/>
</dbReference>
<comment type="caution">
    <text evidence="1">The sequence shown here is derived from an EMBL/GenBank/DDBJ whole genome shotgun (WGS) entry which is preliminary data.</text>
</comment>
<name>A0A835C4S5_9FABA</name>
<organism evidence="1 2">
    <name type="scientific">Senna tora</name>
    <dbReference type="NCBI Taxonomy" id="362788"/>
    <lineage>
        <taxon>Eukaryota</taxon>
        <taxon>Viridiplantae</taxon>
        <taxon>Streptophyta</taxon>
        <taxon>Embryophyta</taxon>
        <taxon>Tracheophyta</taxon>
        <taxon>Spermatophyta</taxon>
        <taxon>Magnoliopsida</taxon>
        <taxon>eudicotyledons</taxon>
        <taxon>Gunneridae</taxon>
        <taxon>Pentapetalae</taxon>
        <taxon>rosids</taxon>
        <taxon>fabids</taxon>
        <taxon>Fabales</taxon>
        <taxon>Fabaceae</taxon>
        <taxon>Caesalpinioideae</taxon>
        <taxon>Cassia clade</taxon>
        <taxon>Senna</taxon>
    </lineage>
</organism>
<dbReference type="AlphaFoldDB" id="A0A835C4S5"/>
<accession>A0A835C4S5</accession>